<reference evidence="2" key="1">
    <citation type="journal article" date="2020" name="Nature">
        <title>Giant virus diversity and host interactions through global metagenomics.</title>
        <authorList>
            <person name="Schulz F."/>
            <person name="Roux S."/>
            <person name="Paez-Espino D."/>
            <person name="Jungbluth S."/>
            <person name="Walsh D.A."/>
            <person name="Denef V.J."/>
            <person name="McMahon K.D."/>
            <person name="Konstantinidis K.T."/>
            <person name="Eloe-Fadrosh E.A."/>
            <person name="Kyrpides N.C."/>
            <person name="Woyke T."/>
        </authorList>
    </citation>
    <scope>NUCLEOTIDE SEQUENCE</scope>
    <source>
        <strain evidence="2">GVMAG-M-3300009182-78</strain>
    </source>
</reference>
<name>A0A6C0B0M2_9ZZZZ</name>
<organism evidence="2">
    <name type="scientific">viral metagenome</name>
    <dbReference type="NCBI Taxonomy" id="1070528"/>
    <lineage>
        <taxon>unclassified sequences</taxon>
        <taxon>metagenomes</taxon>
        <taxon>organismal metagenomes</taxon>
    </lineage>
</organism>
<dbReference type="EMBL" id="MN739045">
    <property type="protein sequence ID" value="QHS85590.1"/>
    <property type="molecule type" value="Genomic_DNA"/>
</dbReference>
<evidence type="ECO:0008006" key="3">
    <source>
        <dbReference type="Google" id="ProtNLM"/>
    </source>
</evidence>
<protein>
    <recommendedName>
        <fullName evidence="3">RING-type domain-containing protein</fullName>
    </recommendedName>
</protein>
<evidence type="ECO:0000313" key="2">
    <source>
        <dbReference type="EMBL" id="QHS85590.1"/>
    </source>
</evidence>
<accession>A0A6C0B0M2</accession>
<proteinExistence type="predicted"/>
<dbReference type="AlphaFoldDB" id="A0A6C0B0M2"/>
<evidence type="ECO:0000256" key="1">
    <source>
        <dbReference type="SAM" id="MobiDB-lite"/>
    </source>
</evidence>
<feature type="region of interest" description="Disordered" evidence="1">
    <location>
        <begin position="198"/>
        <end position="222"/>
    </location>
</feature>
<sequence length="294" mass="34514">MPNYKIEGEIDFYQELYNSLDNDNKCENGDICLITNQPLCNDHIVLSCNHKFNYDALYNDVINHKNKYNMMENTIVKSSEIRCPYCRKIQNELLPERDGYKNVHGVNCFDAEQELINKSYGNNTEYIHGTCNHKNIYSTDGNEIKCKNKHVKYLPIDGNYYCHLHHHSTLYAILKKKKDKEKEEKQKAKEEKLKAKEEKLKEKEEKKKAKEEKLKEKEEKKKVKEEKQKMNECNNEILQSGCLQQLQTGKNKGAVCSVKIHKGTLCLRHYRLLEKKQPTDPSFNTILQMCNQTG</sequence>